<keyword evidence="7" id="KW-1185">Reference proteome</keyword>
<evidence type="ECO:0000313" key="7">
    <source>
        <dbReference type="Proteomes" id="UP000770785"/>
    </source>
</evidence>
<dbReference type="SUPFAM" id="SSF51905">
    <property type="entry name" value="FAD/NAD(P)-binding domain"/>
    <property type="match status" value="1"/>
</dbReference>
<dbReference type="Pfam" id="PF00732">
    <property type="entry name" value="GMC_oxred_N"/>
    <property type="match status" value="1"/>
</dbReference>
<dbReference type="Pfam" id="PF05199">
    <property type="entry name" value="GMC_oxred_C"/>
    <property type="match status" value="1"/>
</dbReference>
<dbReference type="Gene3D" id="3.30.560.10">
    <property type="entry name" value="Glucose Oxidase, domain 3"/>
    <property type="match status" value="1"/>
</dbReference>
<feature type="domain" description="Glucose-methanol-choline oxidoreductase N-terminal" evidence="5">
    <location>
        <begin position="266"/>
        <end position="280"/>
    </location>
</feature>
<evidence type="ECO:0000259" key="5">
    <source>
        <dbReference type="PROSITE" id="PS00624"/>
    </source>
</evidence>
<dbReference type="SUPFAM" id="SSF54373">
    <property type="entry name" value="FAD-linked reductases, C-terminal domain"/>
    <property type="match status" value="1"/>
</dbReference>
<dbReference type="InterPro" id="IPR036188">
    <property type="entry name" value="FAD/NAD-bd_sf"/>
</dbReference>
<comment type="caution">
    <text evidence="6">The sequence shown here is derived from an EMBL/GenBank/DDBJ whole genome shotgun (WGS) entry which is preliminary data.</text>
</comment>
<evidence type="ECO:0000256" key="3">
    <source>
        <dbReference type="ARBA" id="ARBA00022630"/>
    </source>
</evidence>
<dbReference type="EC" id="1.1.99.1" evidence="6"/>
<dbReference type="PANTHER" id="PTHR11552:SF147">
    <property type="entry name" value="CHOLINE DEHYDROGENASE, MITOCHONDRIAL"/>
    <property type="match status" value="1"/>
</dbReference>
<accession>A0ABX0XFW2</accession>
<evidence type="ECO:0000313" key="6">
    <source>
        <dbReference type="EMBL" id="NJC28025.1"/>
    </source>
</evidence>
<gene>
    <name evidence="6" type="ORF">GGR27_003544</name>
</gene>
<dbReference type="GO" id="GO:0008812">
    <property type="term" value="F:choline dehydrogenase activity"/>
    <property type="evidence" value="ECO:0007669"/>
    <property type="project" value="UniProtKB-EC"/>
</dbReference>
<comment type="similarity">
    <text evidence="2">Belongs to the GMC oxidoreductase family.</text>
</comment>
<dbReference type="PROSITE" id="PS51257">
    <property type="entry name" value="PROKAR_LIPOPROTEIN"/>
    <property type="match status" value="1"/>
</dbReference>
<dbReference type="Gene3D" id="3.50.50.60">
    <property type="entry name" value="FAD/NAD(P)-binding domain"/>
    <property type="match status" value="1"/>
</dbReference>
<dbReference type="PROSITE" id="PS00624">
    <property type="entry name" value="GMC_OXRED_2"/>
    <property type="match status" value="1"/>
</dbReference>
<comment type="cofactor">
    <cofactor evidence="1">
        <name>FAD</name>
        <dbReference type="ChEBI" id="CHEBI:57692"/>
    </cofactor>
</comment>
<dbReference type="Proteomes" id="UP000770785">
    <property type="component" value="Unassembled WGS sequence"/>
</dbReference>
<dbReference type="EMBL" id="JAATJH010000007">
    <property type="protein sequence ID" value="NJC28025.1"/>
    <property type="molecule type" value="Genomic_DNA"/>
</dbReference>
<dbReference type="PANTHER" id="PTHR11552">
    <property type="entry name" value="GLUCOSE-METHANOL-CHOLINE GMC OXIDOREDUCTASE"/>
    <property type="match status" value="1"/>
</dbReference>
<dbReference type="PIRSF" id="PIRSF000137">
    <property type="entry name" value="Alcohol_oxidase"/>
    <property type="match status" value="1"/>
</dbReference>
<evidence type="ECO:0000256" key="4">
    <source>
        <dbReference type="ARBA" id="ARBA00022827"/>
    </source>
</evidence>
<dbReference type="InterPro" id="IPR000172">
    <property type="entry name" value="GMC_OxRdtase_N"/>
</dbReference>
<keyword evidence="4" id="KW-0274">FAD</keyword>
<organism evidence="6 7">
    <name type="scientific">Neolewinella antarctica</name>
    <dbReference type="NCBI Taxonomy" id="442734"/>
    <lineage>
        <taxon>Bacteria</taxon>
        <taxon>Pseudomonadati</taxon>
        <taxon>Bacteroidota</taxon>
        <taxon>Saprospiria</taxon>
        <taxon>Saprospirales</taxon>
        <taxon>Lewinellaceae</taxon>
        <taxon>Neolewinella</taxon>
    </lineage>
</organism>
<proteinExistence type="inferred from homology"/>
<dbReference type="RefSeq" id="WP_168039666.1">
    <property type="nucleotide sequence ID" value="NZ_JAATJH010000007.1"/>
</dbReference>
<reference evidence="6 7" key="1">
    <citation type="submission" date="2020-03" db="EMBL/GenBank/DDBJ databases">
        <title>Genomic Encyclopedia of Type Strains, Phase IV (KMG-IV): sequencing the most valuable type-strain genomes for metagenomic binning, comparative biology and taxonomic classification.</title>
        <authorList>
            <person name="Goeker M."/>
        </authorList>
    </citation>
    <scope>NUCLEOTIDE SEQUENCE [LARGE SCALE GENOMIC DNA]</scope>
    <source>
        <strain evidence="6 7">DSM 105096</strain>
    </source>
</reference>
<protein>
    <submittedName>
        <fullName evidence="6">Choline dehydrogenase</fullName>
        <ecNumber evidence="6">1.1.99.1</ecNumber>
    </submittedName>
</protein>
<sequence>MKKQYDHIIIGAGSAGCVLANRLSADPGNEVLLVEAGGPATNWKITTPGAYMKLHRSKFDWGYWSEPQEHLLNRKIYLPRGKVLGGSSSTNAMAYVRGNRADYDDWAALGNEGWSYEDVLPHFMAVEDNEDLANDYHGQGGELHVSYPNRFRTPFSTAFIDACVERGFKRNDDTNGAEQAGAGLFQFTIRDGKRESGYTAFLKPVMQRPNLTVLTNTHTTEVIIEKDRAVGIRARSSRLSTGLASASRVGEDDVFKARKEVILSAGAFASPQLLMLSGVGERGELERLGIECKVDLPGVGKNLQDHLFVPVGCTSKQLMGQNSNGSLLGQIKSFARYHLQKTGFLNIGPLEAVAYGSSSLSPDRVDYQFQFSSFHMGDGYETDFHDYRTFPQNEDGYSILPSLLRPKSRGHLSIASIDPLAAPVIQPNFFSHEDDRRVMIDAVRKAAEVLEAPAFDAYRARLLSPELRTSESAAWAHVQQQVETIYHPVGTCKMGHDEMAVVDDRLRVRGVENLRVIDASVMPTIVSGNTNAPVYMIAEVGSRLLGGRR</sequence>
<dbReference type="InterPro" id="IPR012132">
    <property type="entry name" value="GMC_OxRdtase"/>
</dbReference>
<keyword evidence="3" id="KW-0285">Flavoprotein</keyword>
<name>A0ABX0XFW2_9BACT</name>
<keyword evidence="6" id="KW-0560">Oxidoreductase</keyword>
<dbReference type="InterPro" id="IPR007867">
    <property type="entry name" value="GMC_OxRtase_C"/>
</dbReference>
<evidence type="ECO:0000256" key="1">
    <source>
        <dbReference type="ARBA" id="ARBA00001974"/>
    </source>
</evidence>
<evidence type="ECO:0000256" key="2">
    <source>
        <dbReference type="ARBA" id="ARBA00010790"/>
    </source>
</evidence>